<protein>
    <submittedName>
        <fullName evidence="2">Uncharacterized protein</fullName>
    </submittedName>
</protein>
<evidence type="ECO:0000313" key="3">
    <source>
        <dbReference type="Proteomes" id="UP000274822"/>
    </source>
</evidence>
<organism evidence="2 3">
    <name type="scientific">Jimgerdemannia flammicorona</name>
    <dbReference type="NCBI Taxonomy" id="994334"/>
    <lineage>
        <taxon>Eukaryota</taxon>
        <taxon>Fungi</taxon>
        <taxon>Fungi incertae sedis</taxon>
        <taxon>Mucoromycota</taxon>
        <taxon>Mucoromycotina</taxon>
        <taxon>Endogonomycetes</taxon>
        <taxon>Endogonales</taxon>
        <taxon>Endogonaceae</taxon>
        <taxon>Jimgerdemannia</taxon>
    </lineage>
</organism>
<accession>A0A433QBJ6</accession>
<dbReference type="Proteomes" id="UP000274822">
    <property type="component" value="Unassembled WGS sequence"/>
</dbReference>
<evidence type="ECO:0000313" key="2">
    <source>
        <dbReference type="EMBL" id="RUS27145.1"/>
    </source>
</evidence>
<evidence type="ECO:0000256" key="1">
    <source>
        <dbReference type="SAM" id="MobiDB-lite"/>
    </source>
</evidence>
<feature type="compositionally biased region" description="Polar residues" evidence="1">
    <location>
        <begin position="65"/>
        <end position="77"/>
    </location>
</feature>
<name>A0A433QBJ6_9FUNG</name>
<keyword evidence="3" id="KW-1185">Reference proteome</keyword>
<reference evidence="2 3" key="1">
    <citation type="journal article" date="2018" name="New Phytol.">
        <title>Phylogenomics of Endogonaceae and evolution of mycorrhizas within Mucoromycota.</title>
        <authorList>
            <person name="Chang Y."/>
            <person name="Desiro A."/>
            <person name="Na H."/>
            <person name="Sandor L."/>
            <person name="Lipzen A."/>
            <person name="Clum A."/>
            <person name="Barry K."/>
            <person name="Grigoriev I.V."/>
            <person name="Martin F.M."/>
            <person name="Stajich J.E."/>
            <person name="Smith M.E."/>
            <person name="Bonito G."/>
            <person name="Spatafora J.W."/>
        </authorList>
    </citation>
    <scope>NUCLEOTIDE SEQUENCE [LARGE SCALE GENOMIC DNA]</scope>
    <source>
        <strain evidence="2 3">AD002</strain>
    </source>
</reference>
<comment type="caution">
    <text evidence="2">The sequence shown here is derived from an EMBL/GenBank/DDBJ whole genome shotgun (WGS) entry which is preliminary data.</text>
</comment>
<dbReference type="EMBL" id="RBNJ01008968">
    <property type="protein sequence ID" value="RUS27145.1"/>
    <property type="molecule type" value="Genomic_DNA"/>
</dbReference>
<gene>
    <name evidence="2" type="ORF">BC938DRAFT_483661</name>
</gene>
<sequence>MTWAELADWEAKSMSYGTTSKRLAQKKTAKSQVDDVADCSSTLSSSPLVHVQGIFPQTEPIADTPPQQHQDPSTLSEQHQRYRWLCTIHTLSREEFSENKTSMDDERGIDALGEVLMLGMVKASIGQTFNNRSTNTAEPS</sequence>
<proteinExistence type="predicted"/>
<dbReference type="AlphaFoldDB" id="A0A433QBJ6"/>
<feature type="region of interest" description="Disordered" evidence="1">
    <location>
        <begin position="55"/>
        <end position="77"/>
    </location>
</feature>